<dbReference type="PROSITE" id="PS50011">
    <property type="entry name" value="PROTEIN_KINASE_DOM"/>
    <property type="match status" value="1"/>
</dbReference>
<evidence type="ECO:0000256" key="2">
    <source>
        <dbReference type="ARBA" id="ARBA00022679"/>
    </source>
</evidence>
<evidence type="ECO:0000259" key="8">
    <source>
        <dbReference type="PROSITE" id="PS50011"/>
    </source>
</evidence>
<keyword evidence="2" id="KW-0808">Transferase</keyword>
<dbReference type="Pfam" id="PF00069">
    <property type="entry name" value="Pkinase"/>
    <property type="match status" value="1"/>
</dbReference>
<evidence type="ECO:0000256" key="5">
    <source>
        <dbReference type="ARBA" id="ARBA00022840"/>
    </source>
</evidence>
<dbReference type="EMBL" id="CP035758">
    <property type="protein sequence ID" value="QBD75226.1"/>
    <property type="molecule type" value="Genomic_DNA"/>
</dbReference>
<evidence type="ECO:0000256" key="6">
    <source>
        <dbReference type="PROSITE-ProRule" id="PRU10141"/>
    </source>
</evidence>
<keyword evidence="4 9" id="KW-0418">Kinase</keyword>
<keyword evidence="10" id="KW-1185">Reference proteome</keyword>
<dbReference type="GO" id="GO:0004674">
    <property type="term" value="F:protein serine/threonine kinase activity"/>
    <property type="evidence" value="ECO:0007669"/>
    <property type="project" value="UniProtKB-KW"/>
</dbReference>
<keyword evidence="3 6" id="KW-0547">Nucleotide-binding</keyword>
<dbReference type="OrthoDB" id="9801841at2"/>
<dbReference type="SUPFAM" id="SSF56112">
    <property type="entry name" value="Protein kinase-like (PK-like)"/>
    <property type="match status" value="1"/>
</dbReference>
<dbReference type="InterPro" id="IPR011009">
    <property type="entry name" value="Kinase-like_dom_sf"/>
</dbReference>
<protein>
    <recommendedName>
        <fullName evidence="1">non-specific serine/threonine protein kinase</fullName>
        <ecNumber evidence="1">2.7.11.1</ecNumber>
    </recommendedName>
</protein>
<evidence type="ECO:0000256" key="3">
    <source>
        <dbReference type="ARBA" id="ARBA00022741"/>
    </source>
</evidence>
<dbReference type="InterPro" id="IPR000719">
    <property type="entry name" value="Prot_kinase_dom"/>
</dbReference>
<organism evidence="9 10">
    <name type="scientific">Ktedonosporobacter rubrisoli</name>
    <dbReference type="NCBI Taxonomy" id="2509675"/>
    <lineage>
        <taxon>Bacteria</taxon>
        <taxon>Bacillati</taxon>
        <taxon>Chloroflexota</taxon>
        <taxon>Ktedonobacteria</taxon>
        <taxon>Ktedonobacterales</taxon>
        <taxon>Ktedonosporobacteraceae</taxon>
        <taxon>Ktedonosporobacter</taxon>
    </lineage>
</organism>
<evidence type="ECO:0000256" key="7">
    <source>
        <dbReference type="SAM" id="MobiDB-lite"/>
    </source>
</evidence>
<dbReference type="FunFam" id="1.10.510.10:FF:000571">
    <property type="entry name" value="Maternal embryonic leucine zipper kinase"/>
    <property type="match status" value="1"/>
</dbReference>
<feature type="region of interest" description="Disordered" evidence="7">
    <location>
        <begin position="288"/>
        <end position="313"/>
    </location>
</feature>
<sequence length="333" mass="36445">MADHVGQQLGNYRLVKLLGRGGFAEVYLAEHTRLGMKAAIKLLHTHLSSDETSTFQREARTIAELKHAHIVRVLDYDVQESTPFLVLDYASNGSLRQKHPSGRRLPLDLVVDYVNQIAGALLYAHERKIIHRDVKPENILLDEEGRLLLSDFGIATIAHSTSSMSTEAAIGTLAYMAPEQIQGKPRPASDQYALAVMVYHWLTGLLPFSGSSAELIAQHLGATVPSLCTKLPELPEEVEQVVLTALSKDPQQRFGSVQAFARALAAAQVSPAAFTEEQTIQVSKQALEAPTRQANPAAVAPTRANARDPHLLPSLRRWPKHKGMLDPLLTGDA</sequence>
<accession>A0A4P6JKP4</accession>
<feature type="binding site" evidence="6">
    <location>
        <position position="41"/>
    </location>
    <ligand>
        <name>ATP</name>
        <dbReference type="ChEBI" id="CHEBI:30616"/>
    </ligand>
</feature>
<dbReference type="GO" id="GO:0005524">
    <property type="term" value="F:ATP binding"/>
    <property type="evidence" value="ECO:0007669"/>
    <property type="project" value="UniProtKB-UniRule"/>
</dbReference>
<dbReference type="CDD" id="cd14014">
    <property type="entry name" value="STKc_PknB_like"/>
    <property type="match status" value="1"/>
</dbReference>
<gene>
    <name evidence="9" type="ORF">EPA93_04135</name>
</gene>
<feature type="domain" description="Protein kinase" evidence="8">
    <location>
        <begin position="12"/>
        <end position="265"/>
    </location>
</feature>
<evidence type="ECO:0000256" key="4">
    <source>
        <dbReference type="ARBA" id="ARBA00022777"/>
    </source>
</evidence>
<dbReference type="Gene3D" id="3.30.200.20">
    <property type="entry name" value="Phosphorylase Kinase, domain 1"/>
    <property type="match status" value="1"/>
</dbReference>
<dbReference type="PROSITE" id="PS00107">
    <property type="entry name" value="PROTEIN_KINASE_ATP"/>
    <property type="match status" value="1"/>
</dbReference>
<dbReference type="AlphaFoldDB" id="A0A4P6JKP4"/>
<dbReference type="RefSeq" id="WP_129885825.1">
    <property type="nucleotide sequence ID" value="NZ_CP035758.1"/>
</dbReference>
<keyword evidence="5 6" id="KW-0067">ATP-binding</keyword>
<evidence type="ECO:0000256" key="1">
    <source>
        <dbReference type="ARBA" id="ARBA00012513"/>
    </source>
</evidence>
<dbReference type="InterPro" id="IPR008271">
    <property type="entry name" value="Ser/Thr_kinase_AS"/>
</dbReference>
<evidence type="ECO:0000313" key="9">
    <source>
        <dbReference type="EMBL" id="QBD75226.1"/>
    </source>
</evidence>
<dbReference type="PANTHER" id="PTHR43289:SF6">
    <property type="entry name" value="SERINE_THREONINE-PROTEIN KINASE NEKL-3"/>
    <property type="match status" value="1"/>
</dbReference>
<evidence type="ECO:0000313" key="10">
    <source>
        <dbReference type="Proteomes" id="UP000290365"/>
    </source>
</evidence>
<dbReference type="SMART" id="SM00220">
    <property type="entry name" value="S_TKc"/>
    <property type="match status" value="1"/>
</dbReference>
<name>A0A4P6JKP4_KTERU</name>
<dbReference type="EC" id="2.7.11.1" evidence="1"/>
<proteinExistence type="predicted"/>
<dbReference type="InterPro" id="IPR017441">
    <property type="entry name" value="Protein_kinase_ATP_BS"/>
</dbReference>
<keyword evidence="9" id="KW-0723">Serine/threonine-protein kinase</keyword>
<dbReference type="PROSITE" id="PS00108">
    <property type="entry name" value="PROTEIN_KINASE_ST"/>
    <property type="match status" value="1"/>
</dbReference>
<reference evidence="9 10" key="1">
    <citation type="submission" date="2019-01" db="EMBL/GenBank/DDBJ databases">
        <title>Ktedonosporobacter rubrisoli SCAWS-G2.</title>
        <authorList>
            <person name="Huang Y."/>
            <person name="Yan B."/>
        </authorList>
    </citation>
    <scope>NUCLEOTIDE SEQUENCE [LARGE SCALE GENOMIC DNA]</scope>
    <source>
        <strain evidence="9 10">SCAWS-G2</strain>
    </source>
</reference>
<dbReference type="Gene3D" id="1.10.510.10">
    <property type="entry name" value="Transferase(Phosphotransferase) domain 1"/>
    <property type="match status" value="1"/>
</dbReference>
<dbReference type="KEGG" id="kbs:EPA93_04135"/>
<dbReference type="Proteomes" id="UP000290365">
    <property type="component" value="Chromosome"/>
</dbReference>
<dbReference type="PANTHER" id="PTHR43289">
    <property type="entry name" value="MITOGEN-ACTIVATED PROTEIN KINASE KINASE KINASE 20-RELATED"/>
    <property type="match status" value="1"/>
</dbReference>